<evidence type="ECO:0000256" key="2">
    <source>
        <dbReference type="ARBA" id="ARBA00017823"/>
    </source>
</evidence>
<dbReference type="Pfam" id="PF04316">
    <property type="entry name" value="FlgM"/>
    <property type="match status" value="1"/>
</dbReference>
<keyword evidence="11" id="KW-0966">Cell projection</keyword>
<feature type="compositionally biased region" description="Polar residues" evidence="9">
    <location>
        <begin position="28"/>
        <end position="50"/>
    </location>
</feature>
<dbReference type="AlphaFoldDB" id="A0AAW7X341"/>
<comment type="similarity">
    <text evidence="1">Belongs to the FlgM family.</text>
</comment>
<dbReference type="InterPro" id="IPR007412">
    <property type="entry name" value="FlgM"/>
</dbReference>
<evidence type="ECO:0000256" key="9">
    <source>
        <dbReference type="SAM" id="MobiDB-lite"/>
    </source>
</evidence>
<evidence type="ECO:0000256" key="3">
    <source>
        <dbReference type="ARBA" id="ARBA00022491"/>
    </source>
</evidence>
<dbReference type="InterPro" id="IPR035890">
    <property type="entry name" value="Anti-sigma-28_factor_FlgM_sf"/>
</dbReference>
<sequence>MVIDSGNSLNSTGGAGKTHQSPAGGVKSRTQTTESASNNENTQSKDSVSLSDAGKSLAQLEAGLASAPDVDMNKVERVRAELNNGSYSPDDKAIARALLSQDELL</sequence>
<dbReference type="Proteomes" id="UP001169760">
    <property type="component" value="Unassembled WGS sequence"/>
</dbReference>
<keyword evidence="11" id="KW-0282">Flagellum</keyword>
<accession>A0AAW7X341</accession>
<keyword evidence="4" id="KW-1005">Bacterial flagellum biogenesis</keyword>
<evidence type="ECO:0000313" key="12">
    <source>
        <dbReference type="Proteomes" id="UP001169760"/>
    </source>
</evidence>
<gene>
    <name evidence="11" type="primary">flgM</name>
    <name evidence="11" type="ORF">Q4521_00655</name>
</gene>
<evidence type="ECO:0000256" key="7">
    <source>
        <dbReference type="ARBA" id="ARBA00024739"/>
    </source>
</evidence>
<feature type="compositionally biased region" description="Polar residues" evidence="9">
    <location>
        <begin position="1"/>
        <end position="12"/>
    </location>
</feature>
<evidence type="ECO:0000256" key="8">
    <source>
        <dbReference type="ARBA" id="ARBA00030117"/>
    </source>
</evidence>
<evidence type="ECO:0000256" key="6">
    <source>
        <dbReference type="ARBA" id="ARBA00023163"/>
    </source>
</evidence>
<keyword evidence="3" id="KW-0678">Repressor</keyword>
<evidence type="ECO:0000256" key="1">
    <source>
        <dbReference type="ARBA" id="ARBA00005322"/>
    </source>
</evidence>
<reference evidence="11" key="1">
    <citation type="submission" date="2023-07" db="EMBL/GenBank/DDBJ databases">
        <title>Genome content predicts the carbon catabolic preferences of heterotrophic bacteria.</title>
        <authorList>
            <person name="Gralka M."/>
        </authorList>
    </citation>
    <scope>NUCLEOTIDE SEQUENCE</scope>
    <source>
        <strain evidence="11">I3M17_2</strain>
    </source>
</reference>
<name>A0AAW7X341_9GAMM</name>
<organism evidence="11 12">
    <name type="scientific">Saccharophagus degradans</name>
    <dbReference type="NCBI Taxonomy" id="86304"/>
    <lineage>
        <taxon>Bacteria</taxon>
        <taxon>Pseudomonadati</taxon>
        <taxon>Pseudomonadota</taxon>
        <taxon>Gammaproteobacteria</taxon>
        <taxon>Cellvibrionales</taxon>
        <taxon>Cellvibrionaceae</taxon>
        <taxon>Saccharophagus</taxon>
    </lineage>
</organism>
<evidence type="ECO:0000256" key="4">
    <source>
        <dbReference type="ARBA" id="ARBA00022795"/>
    </source>
</evidence>
<dbReference type="NCBIfam" id="TIGR03824">
    <property type="entry name" value="FlgM_jcvi"/>
    <property type="match status" value="1"/>
</dbReference>
<proteinExistence type="inferred from homology"/>
<comment type="function">
    <text evidence="7">Responsible for the coupling of flagellin expression to flagellar assembly by preventing expression of the flagellin genes when a component of the middle class of proteins is defective. It negatively regulates flagellar genes by inhibiting the activity of FliA by directly binding to FliA.</text>
</comment>
<dbReference type="GO" id="GO:0044781">
    <property type="term" value="P:bacterial-type flagellum organization"/>
    <property type="evidence" value="ECO:0007669"/>
    <property type="project" value="UniProtKB-KW"/>
</dbReference>
<feature type="region of interest" description="Disordered" evidence="9">
    <location>
        <begin position="1"/>
        <end position="54"/>
    </location>
</feature>
<dbReference type="SUPFAM" id="SSF101498">
    <property type="entry name" value="Anti-sigma factor FlgM"/>
    <property type="match status" value="1"/>
</dbReference>
<dbReference type="GO" id="GO:0045892">
    <property type="term" value="P:negative regulation of DNA-templated transcription"/>
    <property type="evidence" value="ECO:0007669"/>
    <property type="project" value="InterPro"/>
</dbReference>
<dbReference type="InterPro" id="IPR031316">
    <property type="entry name" value="FlgM_C"/>
</dbReference>
<keyword evidence="11" id="KW-0969">Cilium</keyword>
<evidence type="ECO:0000256" key="5">
    <source>
        <dbReference type="ARBA" id="ARBA00023015"/>
    </source>
</evidence>
<keyword evidence="6" id="KW-0804">Transcription</keyword>
<dbReference type="EMBL" id="JAUOPB010000001">
    <property type="protein sequence ID" value="MDO6420972.1"/>
    <property type="molecule type" value="Genomic_DNA"/>
</dbReference>
<dbReference type="RefSeq" id="WP_280948172.1">
    <property type="nucleotide sequence ID" value="NZ_CP123764.1"/>
</dbReference>
<keyword evidence="5" id="KW-0805">Transcription regulation</keyword>
<protein>
    <recommendedName>
        <fullName evidence="2">Negative regulator of flagellin synthesis</fullName>
    </recommendedName>
    <alternativeName>
        <fullName evidence="8">Anti-sigma-28 factor</fullName>
    </alternativeName>
</protein>
<evidence type="ECO:0000259" key="10">
    <source>
        <dbReference type="Pfam" id="PF04316"/>
    </source>
</evidence>
<feature type="domain" description="Anti-sigma-28 factor FlgM C-terminal" evidence="10">
    <location>
        <begin position="46"/>
        <end position="99"/>
    </location>
</feature>
<evidence type="ECO:0000313" key="11">
    <source>
        <dbReference type="EMBL" id="MDO6420972.1"/>
    </source>
</evidence>
<comment type="caution">
    <text evidence="11">The sequence shown here is derived from an EMBL/GenBank/DDBJ whole genome shotgun (WGS) entry which is preliminary data.</text>
</comment>